<dbReference type="EC" id="3.4.24.-" evidence="7"/>
<organism evidence="9 10">
    <name type="scientific">Cloeon dipterum</name>
    <dbReference type="NCBI Taxonomy" id="197152"/>
    <lineage>
        <taxon>Eukaryota</taxon>
        <taxon>Metazoa</taxon>
        <taxon>Ecdysozoa</taxon>
        <taxon>Arthropoda</taxon>
        <taxon>Hexapoda</taxon>
        <taxon>Insecta</taxon>
        <taxon>Pterygota</taxon>
        <taxon>Palaeoptera</taxon>
        <taxon>Ephemeroptera</taxon>
        <taxon>Pisciforma</taxon>
        <taxon>Baetidae</taxon>
        <taxon>Cloeon</taxon>
    </lineage>
</organism>
<dbReference type="CDD" id="cd04280">
    <property type="entry name" value="ZnMc_astacin_like"/>
    <property type="match status" value="1"/>
</dbReference>
<gene>
    <name evidence="9" type="ORF">CLODIP_2_CD04220</name>
</gene>
<comment type="caution">
    <text evidence="9">The sequence shown here is derived from an EMBL/GenBank/DDBJ whole genome shotgun (WGS) entry which is preliminary data.</text>
</comment>
<dbReference type="GO" id="GO:0004222">
    <property type="term" value="F:metalloendopeptidase activity"/>
    <property type="evidence" value="ECO:0007669"/>
    <property type="project" value="UniProtKB-UniRule"/>
</dbReference>
<dbReference type="AlphaFoldDB" id="A0A8S1CJZ8"/>
<name>A0A8S1CJZ8_9INSE</name>
<keyword evidence="4 6" id="KW-0862">Zinc</keyword>
<dbReference type="SUPFAM" id="SSF55486">
    <property type="entry name" value="Metalloproteases ('zincins'), catalytic domain"/>
    <property type="match status" value="1"/>
</dbReference>
<reference evidence="9 10" key="1">
    <citation type="submission" date="2020-04" db="EMBL/GenBank/DDBJ databases">
        <authorList>
            <person name="Alioto T."/>
            <person name="Alioto T."/>
            <person name="Gomez Garrido J."/>
        </authorList>
    </citation>
    <scope>NUCLEOTIDE SEQUENCE [LARGE SCALE GENOMIC DNA]</scope>
</reference>
<feature type="domain" description="Peptidase M12A" evidence="8">
    <location>
        <begin position="84"/>
        <end position="288"/>
    </location>
</feature>
<dbReference type="GO" id="GO:0008270">
    <property type="term" value="F:zinc ion binding"/>
    <property type="evidence" value="ECO:0007669"/>
    <property type="project" value="UniProtKB-UniRule"/>
</dbReference>
<evidence type="ECO:0000256" key="4">
    <source>
        <dbReference type="ARBA" id="ARBA00022833"/>
    </source>
</evidence>
<dbReference type="Pfam" id="PF01400">
    <property type="entry name" value="Astacin"/>
    <property type="match status" value="1"/>
</dbReference>
<comment type="caution">
    <text evidence="6">Lacks conserved residue(s) required for the propagation of feature annotation.</text>
</comment>
<evidence type="ECO:0000313" key="10">
    <source>
        <dbReference type="Proteomes" id="UP000494165"/>
    </source>
</evidence>
<keyword evidence="2 6" id="KW-0479">Metal-binding</keyword>
<keyword evidence="1 6" id="KW-0645">Protease</keyword>
<feature type="binding site" evidence="6">
    <location>
        <position position="182"/>
    </location>
    <ligand>
        <name>Zn(2+)</name>
        <dbReference type="ChEBI" id="CHEBI:29105"/>
        <note>catalytic</note>
    </ligand>
</feature>
<keyword evidence="3 6" id="KW-0378">Hydrolase</keyword>
<sequence>MQNFHQPLGMTRIVHTLAVLALWHGCLAFIYVDPNPRPIIYPPGYDRLAVEMAISRRSPDGPLVWTLSGLREGDIMDDYSNARNVIRDTNKLWINNTVPFAFAPGYTNEQMVEIIKGMKLIMKGSCIKFRSVKIGVDKDFIYIQPLSGCWSLVGRQGTGAQTVSLMPPTNGSTCVYYGVAAHEFLHALGFEHMHDNFNRDDYVTVNFTNVQPKYYHDFDKISKKDYTDFGVPYDYDSVMHYDRYAFSVDPDDATKTTIIPKDPNAVIGQNDHVSKRDFKKLNIRYNCTDFL</sequence>
<dbReference type="PANTHER" id="PTHR10127:SF780">
    <property type="entry name" value="METALLOENDOPEPTIDASE"/>
    <property type="match status" value="1"/>
</dbReference>
<dbReference type="PANTHER" id="PTHR10127">
    <property type="entry name" value="DISCOIDIN, CUB, EGF, LAMININ , AND ZINC METALLOPROTEASE DOMAIN CONTAINING"/>
    <property type="match status" value="1"/>
</dbReference>
<dbReference type="GO" id="GO:0006508">
    <property type="term" value="P:proteolysis"/>
    <property type="evidence" value="ECO:0007669"/>
    <property type="project" value="UniProtKB-KW"/>
</dbReference>
<dbReference type="InterPro" id="IPR001506">
    <property type="entry name" value="Peptidase_M12A"/>
</dbReference>
<comment type="cofactor">
    <cofactor evidence="6 7">
        <name>Zn(2+)</name>
        <dbReference type="ChEBI" id="CHEBI:29105"/>
    </cofactor>
    <text evidence="6 7">Binds 1 zinc ion per subunit.</text>
</comment>
<dbReference type="PROSITE" id="PS51864">
    <property type="entry name" value="ASTACIN"/>
    <property type="match status" value="1"/>
</dbReference>
<evidence type="ECO:0000313" key="9">
    <source>
        <dbReference type="EMBL" id="CAB3369743.1"/>
    </source>
</evidence>
<feature type="active site" evidence="6">
    <location>
        <position position="183"/>
    </location>
</feature>
<accession>A0A8S1CJZ8</accession>
<feature type="signal peptide" evidence="7">
    <location>
        <begin position="1"/>
        <end position="28"/>
    </location>
</feature>
<evidence type="ECO:0000256" key="6">
    <source>
        <dbReference type="PROSITE-ProRule" id="PRU01211"/>
    </source>
</evidence>
<dbReference type="Proteomes" id="UP000494165">
    <property type="component" value="Unassembled WGS sequence"/>
</dbReference>
<dbReference type="SMART" id="SM00235">
    <property type="entry name" value="ZnMc"/>
    <property type="match status" value="1"/>
</dbReference>
<protein>
    <recommendedName>
        <fullName evidence="7">Metalloendopeptidase</fullName>
        <ecNumber evidence="7">3.4.24.-</ecNumber>
    </recommendedName>
</protein>
<feature type="binding site" evidence="6">
    <location>
        <position position="186"/>
    </location>
    <ligand>
        <name>Zn(2+)</name>
        <dbReference type="ChEBI" id="CHEBI:29105"/>
        <note>catalytic</note>
    </ligand>
</feature>
<dbReference type="EMBL" id="CADEPI010000047">
    <property type="protein sequence ID" value="CAB3369743.1"/>
    <property type="molecule type" value="Genomic_DNA"/>
</dbReference>
<feature type="chain" id="PRO_5035965704" description="Metalloendopeptidase" evidence="7">
    <location>
        <begin position="29"/>
        <end position="291"/>
    </location>
</feature>
<keyword evidence="5 6" id="KW-0482">Metalloprotease</keyword>
<feature type="binding site" evidence="6">
    <location>
        <position position="192"/>
    </location>
    <ligand>
        <name>Zn(2+)</name>
        <dbReference type="ChEBI" id="CHEBI:29105"/>
        <note>catalytic</note>
    </ligand>
</feature>
<evidence type="ECO:0000256" key="7">
    <source>
        <dbReference type="RuleBase" id="RU361183"/>
    </source>
</evidence>
<dbReference type="OrthoDB" id="291007at2759"/>
<evidence type="ECO:0000256" key="5">
    <source>
        <dbReference type="ARBA" id="ARBA00023049"/>
    </source>
</evidence>
<keyword evidence="7" id="KW-0732">Signal</keyword>
<evidence type="ECO:0000256" key="3">
    <source>
        <dbReference type="ARBA" id="ARBA00022801"/>
    </source>
</evidence>
<evidence type="ECO:0000259" key="8">
    <source>
        <dbReference type="PROSITE" id="PS51864"/>
    </source>
</evidence>
<dbReference type="InterPro" id="IPR024079">
    <property type="entry name" value="MetalloPept_cat_dom_sf"/>
</dbReference>
<dbReference type="PRINTS" id="PR00480">
    <property type="entry name" value="ASTACIN"/>
</dbReference>
<dbReference type="Gene3D" id="3.40.390.10">
    <property type="entry name" value="Collagenase (Catalytic Domain)"/>
    <property type="match status" value="1"/>
</dbReference>
<keyword evidence="10" id="KW-1185">Reference proteome</keyword>
<proteinExistence type="predicted"/>
<dbReference type="InterPro" id="IPR034035">
    <property type="entry name" value="Astacin-like_dom"/>
</dbReference>
<dbReference type="InterPro" id="IPR006026">
    <property type="entry name" value="Peptidase_Metallo"/>
</dbReference>
<evidence type="ECO:0000256" key="1">
    <source>
        <dbReference type="ARBA" id="ARBA00022670"/>
    </source>
</evidence>
<evidence type="ECO:0000256" key="2">
    <source>
        <dbReference type="ARBA" id="ARBA00022723"/>
    </source>
</evidence>